<gene>
    <name evidence="2" type="ORF">GCM10023091_41510</name>
</gene>
<dbReference type="Gene3D" id="2.120.10.10">
    <property type="match status" value="1"/>
</dbReference>
<keyword evidence="1" id="KW-0732">Signal</keyword>
<evidence type="ECO:0000256" key="1">
    <source>
        <dbReference type="SAM" id="SignalP"/>
    </source>
</evidence>
<accession>A0ABP8MDM3</accession>
<evidence type="ECO:0000313" key="2">
    <source>
        <dbReference type="EMBL" id="GAA4447129.1"/>
    </source>
</evidence>
<sequence>MRAFTKIKFMFRLLPAFLFLGSITLPAQHKGDVEVWKIWDGSPHSAFTDLLFFKGNYYCSFREGSGHVPGTDGTVRILKSPDGKRWESIADLKKEGIDLRDPKLSVTPAGKIMVIMGGSIYNNGKLEGRKPQVSFSDANGGNYSAPEEVRVDPAITSWGDWLWRVTWHNGVGYTIDYQIGPQERKGPTAMYLLKTTDGKYFEKVSKIEMDGFPNEATIRFDKKGVMHVLIRRELEDQMGVLAESKAPFTNWTFHKLDQRLGGPNFVFTEKGKILMGTRVHEGSVVYTGLFLGDTKGNFHKVATFPSSGDTSYPGMVIRNGSLWFSYYSSHEGKTSIYMASLPLKALEKK</sequence>
<proteinExistence type="predicted"/>
<dbReference type="InterPro" id="IPR036278">
    <property type="entry name" value="Sialidase_sf"/>
</dbReference>
<name>A0ABP8MDM3_9BACT</name>
<feature type="signal peptide" evidence="1">
    <location>
        <begin position="1"/>
        <end position="27"/>
    </location>
</feature>
<dbReference type="SUPFAM" id="SSF50939">
    <property type="entry name" value="Sialidases"/>
    <property type="match status" value="1"/>
</dbReference>
<organism evidence="2 3">
    <name type="scientific">Ravibacter arvi</name>
    <dbReference type="NCBI Taxonomy" id="2051041"/>
    <lineage>
        <taxon>Bacteria</taxon>
        <taxon>Pseudomonadati</taxon>
        <taxon>Bacteroidota</taxon>
        <taxon>Cytophagia</taxon>
        <taxon>Cytophagales</taxon>
        <taxon>Spirosomataceae</taxon>
        <taxon>Ravibacter</taxon>
    </lineage>
</organism>
<dbReference type="Proteomes" id="UP001501508">
    <property type="component" value="Unassembled WGS sequence"/>
</dbReference>
<evidence type="ECO:0000313" key="3">
    <source>
        <dbReference type="Proteomes" id="UP001501508"/>
    </source>
</evidence>
<dbReference type="EMBL" id="BAABEY010000036">
    <property type="protein sequence ID" value="GAA4447129.1"/>
    <property type="molecule type" value="Genomic_DNA"/>
</dbReference>
<dbReference type="RefSeq" id="WP_345032793.1">
    <property type="nucleotide sequence ID" value="NZ_BAABEY010000036.1"/>
</dbReference>
<reference evidence="3" key="1">
    <citation type="journal article" date="2019" name="Int. J. Syst. Evol. Microbiol.">
        <title>The Global Catalogue of Microorganisms (GCM) 10K type strain sequencing project: providing services to taxonomists for standard genome sequencing and annotation.</title>
        <authorList>
            <consortium name="The Broad Institute Genomics Platform"/>
            <consortium name="The Broad Institute Genome Sequencing Center for Infectious Disease"/>
            <person name="Wu L."/>
            <person name="Ma J."/>
        </authorList>
    </citation>
    <scope>NUCLEOTIDE SEQUENCE [LARGE SCALE GENOMIC DNA]</scope>
    <source>
        <strain evidence="3">JCM 31920</strain>
    </source>
</reference>
<keyword evidence="3" id="KW-1185">Reference proteome</keyword>
<protein>
    <submittedName>
        <fullName evidence="2">Sialidase family protein</fullName>
    </submittedName>
</protein>
<feature type="chain" id="PRO_5046576998" evidence="1">
    <location>
        <begin position="28"/>
        <end position="349"/>
    </location>
</feature>
<comment type="caution">
    <text evidence="2">The sequence shown here is derived from an EMBL/GenBank/DDBJ whole genome shotgun (WGS) entry which is preliminary data.</text>
</comment>